<dbReference type="InterPro" id="IPR038973">
    <property type="entry name" value="MutL/Mlh/Pms-like"/>
</dbReference>
<evidence type="ECO:0000259" key="4">
    <source>
        <dbReference type="SMART" id="SM00853"/>
    </source>
</evidence>
<accession>A0A0C1UUH0</accession>
<proteinExistence type="inferred from homology"/>
<dbReference type="PANTHER" id="PTHR10073:SF12">
    <property type="entry name" value="DNA MISMATCH REPAIR PROTEIN MLH1"/>
    <property type="match status" value="1"/>
</dbReference>
<feature type="domain" description="DNA mismatch repair protein S5" evidence="5">
    <location>
        <begin position="196"/>
        <end position="332"/>
    </location>
</feature>
<dbReference type="Pfam" id="PF01119">
    <property type="entry name" value="DNA_mis_repair"/>
    <property type="match status" value="1"/>
</dbReference>
<dbReference type="SUPFAM" id="SSF54211">
    <property type="entry name" value="Ribosomal protein S5 domain 2-like"/>
    <property type="match status" value="1"/>
</dbReference>
<dbReference type="InterPro" id="IPR002099">
    <property type="entry name" value="MutL/Mlh/PMS"/>
</dbReference>
<dbReference type="InterPro" id="IPR020568">
    <property type="entry name" value="Ribosomal_Su5_D2-typ_SF"/>
</dbReference>
<dbReference type="PROSITE" id="PS00058">
    <property type="entry name" value="DNA_MISMATCH_REPAIR_1"/>
    <property type="match status" value="1"/>
</dbReference>
<dbReference type="SUPFAM" id="SSF118116">
    <property type="entry name" value="DNA mismatch repair protein MutL"/>
    <property type="match status" value="1"/>
</dbReference>
<dbReference type="SMART" id="SM01340">
    <property type="entry name" value="DNA_mis_repair"/>
    <property type="match status" value="1"/>
</dbReference>
<dbReference type="PANTHER" id="PTHR10073">
    <property type="entry name" value="DNA MISMATCH REPAIR PROTEIN MLH, PMS, MUTL"/>
    <property type="match status" value="1"/>
</dbReference>
<dbReference type="InterPro" id="IPR042121">
    <property type="entry name" value="MutL_C_regsub"/>
</dbReference>
<dbReference type="GO" id="GO:0006298">
    <property type="term" value="P:mismatch repair"/>
    <property type="evidence" value="ECO:0007669"/>
    <property type="project" value="InterPro"/>
</dbReference>
<reference evidence="6" key="1">
    <citation type="submission" date="2014-11" db="EMBL/GenBank/DDBJ databases">
        <authorList>
            <person name="Malar M.C."/>
            <person name="Sen D."/>
            <person name="Tripathy S."/>
        </authorList>
    </citation>
    <scope>NUCLEOTIDE SEQUENCE</scope>
    <source>
        <strain evidence="6">BDU141951</strain>
    </source>
</reference>
<dbReference type="InterPro" id="IPR014762">
    <property type="entry name" value="DNA_mismatch_repair_CS"/>
</dbReference>
<dbReference type="InterPro" id="IPR042120">
    <property type="entry name" value="MutL_C_dimsub"/>
</dbReference>
<dbReference type="CDD" id="cd16926">
    <property type="entry name" value="HATPase_MutL-MLH-PMS-like"/>
    <property type="match status" value="1"/>
</dbReference>
<keyword evidence="6" id="KW-0378">Hydrolase</keyword>
<keyword evidence="3" id="KW-0234">DNA repair</keyword>
<dbReference type="GO" id="GO:0005524">
    <property type="term" value="F:ATP binding"/>
    <property type="evidence" value="ECO:0007669"/>
    <property type="project" value="InterPro"/>
</dbReference>
<dbReference type="GO" id="GO:0030983">
    <property type="term" value="F:mismatched DNA binding"/>
    <property type="evidence" value="ECO:0007669"/>
    <property type="project" value="InterPro"/>
</dbReference>
<dbReference type="SMART" id="SM00853">
    <property type="entry name" value="MutL_C"/>
    <property type="match status" value="1"/>
</dbReference>
<gene>
    <name evidence="6" type="primary">mutL</name>
    <name evidence="6" type="ORF">QQ91_023335</name>
</gene>
<dbReference type="GO" id="GO:0004519">
    <property type="term" value="F:endonuclease activity"/>
    <property type="evidence" value="ECO:0007669"/>
    <property type="project" value="UniProtKB-KW"/>
</dbReference>
<evidence type="ECO:0000256" key="1">
    <source>
        <dbReference type="ARBA" id="ARBA00006082"/>
    </source>
</evidence>
<dbReference type="Pfam" id="PF13589">
    <property type="entry name" value="HATPase_c_3"/>
    <property type="match status" value="1"/>
</dbReference>
<dbReference type="CDD" id="cd00782">
    <property type="entry name" value="MutL_Trans"/>
    <property type="match status" value="1"/>
</dbReference>
<dbReference type="GO" id="GO:0016887">
    <property type="term" value="F:ATP hydrolysis activity"/>
    <property type="evidence" value="ECO:0007669"/>
    <property type="project" value="InterPro"/>
</dbReference>
<dbReference type="InterPro" id="IPR036890">
    <property type="entry name" value="HATPase_C_sf"/>
</dbReference>
<dbReference type="Gene3D" id="3.30.1370.100">
    <property type="entry name" value="MutL, C-terminal domain, regulatory subdomain"/>
    <property type="match status" value="1"/>
</dbReference>
<dbReference type="NCBIfam" id="TIGR00585">
    <property type="entry name" value="mutl"/>
    <property type="match status" value="1"/>
</dbReference>
<keyword evidence="6" id="KW-0255">Endonuclease</keyword>
<protein>
    <submittedName>
        <fullName evidence="6">DNA mismatch repair endonuclease MutL</fullName>
    </submittedName>
</protein>
<organism evidence="6">
    <name type="scientific">Lyngbya confervoides BDU141951</name>
    <dbReference type="NCBI Taxonomy" id="1574623"/>
    <lineage>
        <taxon>Bacteria</taxon>
        <taxon>Bacillati</taxon>
        <taxon>Cyanobacteriota</taxon>
        <taxon>Cyanophyceae</taxon>
        <taxon>Oscillatoriophycideae</taxon>
        <taxon>Oscillatoriales</taxon>
        <taxon>Microcoleaceae</taxon>
        <taxon>Lyngbya</taxon>
    </lineage>
</organism>
<evidence type="ECO:0000256" key="3">
    <source>
        <dbReference type="ARBA" id="ARBA00023204"/>
    </source>
</evidence>
<dbReference type="GO" id="GO:0140664">
    <property type="term" value="F:ATP-dependent DNA damage sensor activity"/>
    <property type="evidence" value="ECO:0007669"/>
    <property type="project" value="InterPro"/>
</dbReference>
<dbReference type="AlphaFoldDB" id="A0A0C1UUH0"/>
<dbReference type="InterPro" id="IPR014790">
    <property type="entry name" value="MutL_C"/>
</dbReference>
<reference evidence="6" key="2">
    <citation type="journal article" date="2015" name="Genome Announc.">
        <title>Draft Genome Sequence of Filamentous Marine Cyanobacterium Lyngbya confervoides Strain BDU141951.</title>
        <authorList>
            <person name="Chandrababunaidu M.M."/>
            <person name="Sen D."/>
            <person name="Tripathy S."/>
        </authorList>
    </citation>
    <scope>NUCLEOTIDE SEQUENCE</scope>
    <source>
        <strain evidence="6">BDU141951</strain>
    </source>
</reference>
<dbReference type="SUPFAM" id="SSF55874">
    <property type="entry name" value="ATPase domain of HSP90 chaperone/DNA topoisomerase II/histidine kinase"/>
    <property type="match status" value="1"/>
</dbReference>
<dbReference type="Pfam" id="PF08676">
    <property type="entry name" value="MutL_C"/>
    <property type="match status" value="1"/>
</dbReference>
<comment type="caution">
    <text evidence="6">The sequence shown here is derived from an EMBL/GenBank/DDBJ whole genome shotgun (WGS) entry which is preliminary data.</text>
</comment>
<dbReference type="InterPro" id="IPR014721">
    <property type="entry name" value="Ribsml_uS5_D2-typ_fold_subgr"/>
</dbReference>
<dbReference type="GO" id="GO:0032300">
    <property type="term" value="C:mismatch repair complex"/>
    <property type="evidence" value="ECO:0007669"/>
    <property type="project" value="InterPro"/>
</dbReference>
<evidence type="ECO:0000259" key="5">
    <source>
        <dbReference type="SMART" id="SM01340"/>
    </source>
</evidence>
<keyword evidence="2" id="KW-0227">DNA damage</keyword>
<evidence type="ECO:0000256" key="2">
    <source>
        <dbReference type="ARBA" id="ARBA00022763"/>
    </source>
</evidence>
<keyword evidence="6" id="KW-0540">Nuclease</keyword>
<reference evidence="6" key="3">
    <citation type="submission" date="2020-02" db="EMBL/GenBank/DDBJ databases">
        <authorList>
            <person name="Sarangi A.N."/>
            <person name="Ghosh S."/>
            <person name="Mukherjee M."/>
            <person name="Tripathy S."/>
        </authorList>
    </citation>
    <scope>NUCLEOTIDE SEQUENCE</scope>
    <source>
        <strain evidence="6">BDU141951</strain>
    </source>
</reference>
<dbReference type="Gene3D" id="3.30.1540.20">
    <property type="entry name" value="MutL, C-terminal domain, dimerisation subdomain"/>
    <property type="match status" value="1"/>
</dbReference>
<dbReference type="FunFam" id="3.30.565.10:FF:000003">
    <property type="entry name" value="DNA mismatch repair endonuclease MutL"/>
    <property type="match status" value="1"/>
</dbReference>
<name>A0A0C1UUH0_9CYAN</name>
<feature type="domain" description="MutL C-terminal dimerisation" evidence="4">
    <location>
        <begin position="378"/>
        <end position="500"/>
    </location>
</feature>
<dbReference type="EMBL" id="JTHE02000003">
    <property type="protein sequence ID" value="NEV70030.1"/>
    <property type="molecule type" value="Genomic_DNA"/>
</dbReference>
<evidence type="ECO:0000313" key="6">
    <source>
        <dbReference type="EMBL" id="NEV70030.1"/>
    </source>
</evidence>
<dbReference type="Gene3D" id="3.30.230.10">
    <property type="match status" value="1"/>
</dbReference>
<dbReference type="NCBIfam" id="NF000951">
    <property type="entry name" value="PRK00095.2-1"/>
    <property type="match status" value="1"/>
</dbReference>
<comment type="similarity">
    <text evidence="1">Belongs to the DNA mismatch repair MutL/HexB family.</text>
</comment>
<dbReference type="InterPro" id="IPR013507">
    <property type="entry name" value="DNA_mismatch_S5_2-like"/>
</dbReference>
<dbReference type="Gene3D" id="3.30.565.10">
    <property type="entry name" value="Histidine kinase-like ATPase, C-terminal domain"/>
    <property type="match status" value="1"/>
</dbReference>
<sequence>MAGIQPLPPDIVQLMAAGEVIDSPAAVVRELAENAIDAGATRIVLEVRSPLWQLQMTDNGAGLEVEDLRQVATAHSTSKLTQKADLWNIHSLGFRGEALHSLSRLSRLTVCSRPQAQATSGFCMKCDRTGRPTQVTPVAMAPGTRVLVEELFYPMPSRQHAGSERSQLRAIQQSLQHLALCHPHVTWQALLNDRPWFTLWPGASALNLLPQLLPRLNVTDLRDMQQMVALPEASGSLYLLMGLPDRCHRRRPDALFTALNGRMVEMPELTEQLLKWLRRSLPRDRFPVIFLHLQAAPHHIDWHRAPDKSKVYLQHLPQWLTGVEMVIQRLLQTAQIEPPAGDGHQRLTQLLKLAEPGGQYQTADESGDDPPSPLGLKAIAQVHNRYILAEHPAGLCLVEQHIAHERVLYEALCDRWEIVELPIALTLANLSDRQVEHLQRLGLTVEPFGPDLWTVRTVPAPLRDRPDCEAALRELSQTGNLDAALVATACRTAIRNGTPLEPAAMQQILNAWQRTRKPQTCPHGRPICLTLNESSLARYFRRSWVIGKSHGLEP</sequence>
<dbReference type="InterPro" id="IPR037198">
    <property type="entry name" value="MutL_C_sf"/>
</dbReference>